<dbReference type="EMBL" id="VBAK01000117">
    <property type="protein sequence ID" value="TMI89918.1"/>
    <property type="molecule type" value="Genomic_DNA"/>
</dbReference>
<feature type="domain" description="MOSC" evidence="1">
    <location>
        <begin position="51"/>
        <end position="181"/>
    </location>
</feature>
<protein>
    <submittedName>
        <fullName evidence="2">Sulfurase</fullName>
    </submittedName>
</protein>
<proteinExistence type="predicted"/>
<dbReference type="Gene3D" id="2.40.33.20">
    <property type="entry name" value="PK beta-barrel domain-like"/>
    <property type="match status" value="1"/>
</dbReference>
<dbReference type="InterPro" id="IPR005302">
    <property type="entry name" value="MoCF_Sase_C"/>
</dbReference>
<comment type="caution">
    <text evidence="2">The sequence shown here is derived from an EMBL/GenBank/DDBJ whole genome shotgun (WGS) entry which is preliminary data.</text>
</comment>
<evidence type="ECO:0000313" key="2">
    <source>
        <dbReference type="EMBL" id="TMI89918.1"/>
    </source>
</evidence>
<dbReference type="GO" id="GO:0030151">
    <property type="term" value="F:molybdenum ion binding"/>
    <property type="evidence" value="ECO:0007669"/>
    <property type="project" value="InterPro"/>
</dbReference>
<evidence type="ECO:0000259" key="1">
    <source>
        <dbReference type="PROSITE" id="PS51340"/>
    </source>
</evidence>
<dbReference type="GO" id="GO:0003824">
    <property type="term" value="F:catalytic activity"/>
    <property type="evidence" value="ECO:0007669"/>
    <property type="project" value="InterPro"/>
</dbReference>
<dbReference type="Pfam" id="PF03473">
    <property type="entry name" value="MOSC"/>
    <property type="match status" value="1"/>
</dbReference>
<dbReference type="Proteomes" id="UP000318509">
    <property type="component" value="Unassembled WGS sequence"/>
</dbReference>
<organism evidence="2 3">
    <name type="scientific">Candidatus Segetimicrobium genomatis</name>
    <dbReference type="NCBI Taxonomy" id="2569760"/>
    <lineage>
        <taxon>Bacteria</taxon>
        <taxon>Bacillati</taxon>
        <taxon>Candidatus Sysuimicrobiota</taxon>
        <taxon>Candidatus Sysuimicrobiia</taxon>
        <taxon>Candidatus Sysuimicrobiales</taxon>
        <taxon>Candidatus Segetimicrobiaceae</taxon>
        <taxon>Candidatus Segetimicrobium</taxon>
    </lineage>
</organism>
<accession>A0A537K2B0</accession>
<name>A0A537K2B0_9BACT</name>
<reference evidence="2 3" key="1">
    <citation type="journal article" date="2019" name="Nat. Microbiol.">
        <title>Mediterranean grassland soil C-N compound turnover is dependent on rainfall and depth, and is mediated by genomically divergent microorganisms.</title>
        <authorList>
            <person name="Diamond S."/>
            <person name="Andeer P.F."/>
            <person name="Li Z."/>
            <person name="Crits-Christoph A."/>
            <person name="Burstein D."/>
            <person name="Anantharaman K."/>
            <person name="Lane K.R."/>
            <person name="Thomas B.C."/>
            <person name="Pan C."/>
            <person name="Northen T.R."/>
            <person name="Banfield J.F."/>
        </authorList>
    </citation>
    <scope>NUCLEOTIDE SEQUENCE [LARGE SCALE GENOMIC DNA]</scope>
    <source>
        <strain evidence="2">NP_3</strain>
    </source>
</reference>
<dbReference type="InterPro" id="IPR011037">
    <property type="entry name" value="Pyrv_Knase-like_insert_dom_sf"/>
</dbReference>
<gene>
    <name evidence="2" type="ORF">E6H00_08415</name>
</gene>
<dbReference type="SUPFAM" id="SSF50800">
    <property type="entry name" value="PK beta-barrel domain-like"/>
    <property type="match status" value="1"/>
</dbReference>
<evidence type="ECO:0000313" key="3">
    <source>
        <dbReference type="Proteomes" id="UP000318509"/>
    </source>
</evidence>
<dbReference type="AlphaFoldDB" id="A0A537K2B0"/>
<dbReference type="GO" id="GO:0030170">
    <property type="term" value="F:pyridoxal phosphate binding"/>
    <property type="evidence" value="ECO:0007669"/>
    <property type="project" value="InterPro"/>
</dbReference>
<dbReference type="PROSITE" id="PS51340">
    <property type="entry name" value="MOSC"/>
    <property type="match status" value="1"/>
</dbReference>
<sequence>MPLTGGSASTWRPRNTTGQTLAPALDRLEKTAFGESGTVERLVISPRPGEHRVVDEILVIPGVGVLGDHDGKQVWRGARVPGREISAINAEVLEALGISPAAPGDNLIIRGIDLRAIPPGMILLIGDLPVRRTAAAHRPCRLFRDRTSGVAFQIAARGWRGALFDALTKGTIRAGDPVRFEP</sequence>